<dbReference type="PANTHER" id="PTHR31793:SF24">
    <property type="entry name" value="LONG-CHAIN ACYL-COA THIOESTERASE FADM"/>
    <property type="match status" value="1"/>
</dbReference>
<evidence type="ECO:0000313" key="1">
    <source>
        <dbReference type="EMBL" id="MCJ2182436.1"/>
    </source>
</evidence>
<sequence>MPFTTTTTVRFADVDPAGIVFYPRYFEMLNGAVEDWFAKDLGLNFATMHLKNRIGVPTVKLETEFLSPSELGDTLEIHILPRSLGRTSCAFDALFTGAGRDRLKASVVLVCMDLDTQRPVQWPAAVREAIAETLV</sequence>
<protein>
    <submittedName>
        <fullName evidence="1">Acyl-CoA thioesterase</fullName>
    </submittedName>
</protein>
<keyword evidence="2" id="KW-1185">Reference proteome</keyword>
<dbReference type="InterPro" id="IPR050563">
    <property type="entry name" value="4-hydroxybenzoyl-CoA_TE"/>
</dbReference>
<dbReference type="EMBL" id="JALHLF010000017">
    <property type="protein sequence ID" value="MCJ2182436.1"/>
    <property type="molecule type" value="Genomic_DNA"/>
</dbReference>
<dbReference type="Pfam" id="PF13279">
    <property type="entry name" value="4HBT_2"/>
    <property type="match status" value="1"/>
</dbReference>
<accession>A0ABT0BBJ6</accession>
<dbReference type="CDD" id="cd00586">
    <property type="entry name" value="4HBT"/>
    <property type="match status" value="1"/>
</dbReference>
<dbReference type="RefSeq" id="WP_244018364.1">
    <property type="nucleotide sequence ID" value="NZ_JALHLF010000017.1"/>
</dbReference>
<gene>
    <name evidence="1" type="ORF">MTR62_06945</name>
</gene>
<evidence type="ECO:0000313" key="2">
    <source>
        <dbReference type="Proteomes" id="UP001162881"/>
    </source>
</evidence>
<dbReference type="InterPro" id="IPR029069">
    <property type="entry name" value="HotDog_dom_sf"/>
</dbReference>
<organism evidence="1 2">
    <name type="scientific">Novosphingobium organovorum</name>
    <dbReference type="NCBI Taxonomy" id="2930092"/>
    <lineage>
        <taxon>Bacteria</taxon>
        <taxon>Pseudomonadati</taxon>
        <taxon>Pseudomonadota</taxon>
        <taxon>Alphaproteobacteria</taxon>
        <taxon>Sphingomonadales</taxon>
        <taxon>Sphingomonadaceae</taxon>
        <taxon>Novosphingobium</taxon>
    </lineage>
</organism>
<dbReference type="Proteomes" id="UP001162881">
    <property type="component" value="Unassembled WGS sequence"/>
</dbReference>
<dbReference type="Gene3D" id="3.10.129.10">
    <property type="entry name" value="Hotdog Thioesterase"/>
    <property type="match status" value="1"/>
</dbReference>
<dbReference type="SUPFAM" id="SSF54637">
    <property type="entry name" value="Thioesterase/thiol ester dehydrase-isomerase"/>
    <property type="match status" value="1"/>
</dbReference>
<proteinExistence type="predicted"/>
<comment type="caution">
    <text evidence="1">The sequence shown here is derived from an EMBL/GenBank/DDBJ whole genome shotgun (WGS) entry which is preliminary data.</text>
</comment>
<dbReference type="PANTHER" id="PTHR31793">
    <property type="entry name" value="4-HYDROXYBENZOYL-COA THIOESTERASE FAMILY MEMBER"/>
    <property type="match status" value="1"/>
</dbReference>
<name>A0ABT0BBJ6_9SPHN</name>
<reference evidence="1" key="1">
    <citation type="submission" date="2022-03" db="EMBL/GenBank/DDBJ databases">
        <title>Identification of a novel bacterium isolated from mangrove sediments.</title>
        <authorList>
            <person name="Pan X."/>
        </authorList>
    </citation>
    <scope>NUCLEOTIDE SEQUENCE</scope>
    <source>
        <strain evidence="1">B1949</strain>
    </source>
</reference>